<accession>A0AA41XAT4</accession>
<gene>
    <name evidence="1" type="ORF">NK662_08760</name>
</gene>
<sequence>MAGRRLAALLLAVCLLAAGYGLYLLGGPRQAHFVWTAGTSLKGERIGPYHLREEVGEATPKGNYEEYQYYATDDGAELAAGKGSRSIVRIQLNAPGGMTTKKGIAVGDAKEKVIKLYGSSFYNRTEQGMAIMGYVDHERRETLEFWLREERVAMLRLDDSTME</sequence>
<dbReference type="RefSeq" id="WP_254758550.1">
    <property type="nucleotide sequence ID" value="NZ_JANCLT010000004.1"/>
</dbReference>
<protein>
    <submittedName>
        <fullName evidence="1">Uncharacterized protein</fullName>
    </submittedName>
</protein>
<evidence type="ECO:0000313" key="1">
    <source>
        <dbReference type="EMBL" id="MCP8968626.1"/>
    </source>
</evidence>
<dbReference type="AlphaFoldDB" id="A0AA41XAT4"/>
<name>A0AA41XAT4_9BACI</name>
<dbReference type="Proteomes" id="UP001156102">
    <property type="component" value="Unassembled WGS sequence"/>
</dbReference>
<organism evidence="1 2">
    <name type="scientific">Ectobacillus ponti</name>
    <dbReference type="NCBI Taxonomy" id="2961894"/>
    <lineage>
        <taxon>Bacteria</taxon>
        <taxon>Bacillati</taxon>
        <taxon>Bacillota</taxon>
        <taxon>Bacilli</taxon>
        <taxon>Bacillales</taxon>
        <taxon>Bacillaceae</taxon>
        <taxon>Ectobacillus</taxon>
    </lineage>
</organism>
<proteinExistence type="predicted"/>
<evidence type="ECO:0000313" key="2">
    <source>
        <dbReference type="Proteomes" id="UP001156102"/>
    </source>
</evidence>
<keyword evidence="2" id="KW-1185">Reference proteome</keyword>
<dbReference type="EMBL" id="JANCLT010000004">
    <property type="protein sequence ID" value="MCP8968626.1"/>
    <property type="molecule type" value="Genomic_DNA"/>
</dbReference>
<reference evidence="1" key="1">
    <citation type="submission" date="2022-07" db="EMBL/GenBank/DDBJ databases">
        <authorList>
            <person name="Li W.-J."/>
            <person name="Deng Q.-Q."/>
        </authorList>
    </citation>
    <scope>NUCLEOTIDE SEQUENCE</scope>
    <source>
        <strain evidence="1">SYSU M60031</strain>
    </source>
</reference>
<comment type="caution">
    <text evidence="1">The sequence shown here is derived from an EMBL/GenBank/DDBJ whole genome shotgun (WGS) entry which is preliminary data.</text>
</comment>